<evidence type="ECO:0000259" key="2">
    <source>
        <dbReference type="Pfam" id="PF04982"/>
    </source>
</evidence>
<dbReference type="Proteomes" id="UP000580861">
    <property type="component" value="Unassembled WGS sequence"/>
</dbReference>
<proteinExistence type="predicted"/>
<evidence type="ECO:0000256" key="1">
    <source>
        <dbReference type="SAM" id="Phobius"/>
    </source>
</evidence>
<feature type="transmembrane region" description="Helical" evidence="1">
    <location>
        <begin position="122"/>
        <end position="152"/>
    </location>
</feature>
<sequence>MTRLRRTAYVALSSFGCIVFIGLCAILSGAPLLFPSLGPTAFLVFASPAAPGASPRNTVLGHLAGVLAGLTGLAVTGLLTAAPDLTHPSWARIGAAAIALGLTCAAMAALEIPHPPAGATTLIIALGLLHTAPQIVAVLVGVALIALLAVLVNKVFGVPYPWWRSPAPVDAPPRPLHPESSATG</sequence>
<dbReference type="PROSITE" id="PS51257">
    <property type="entry name" value="PROKAR_LIPOPROTEIN"/>
    <property type="match status" value="1"/>
</dbReference>
<feature type="transmembrane region" description="Helical" evidence="1">
    <location>
        <begin position="62"/>
        <end position="82"/>
    </location>
</feature>
<keyword evidence="4" id="KW-1185">Reference proteome</keyword>
<feature type="transmembrane region" description="Helical" evidence="1">
    <location>
        <begin position="89"/>
        <end position="110"/>
    </location>
</feature>
<name>A0A841AXJ4_9PSEU</name>
<dbReference type="EMBL" id="JACHMX010000001">
    <property type="protein sequence ID" value="MBB5851095.1"/>
    <property type="molecule type" value="Genomic_DNA"/>
</dbReference>
<dbReference type="PANTHER" id="PTHR33741">
    <property type="entry name" value="TRANSMEMBRANE PROTEIN DDB_G0269096-RELATED"/>
    <property type="match status" value="1"/>
</dbReference>
<accession>A0A841AXJ4</accession>
<reference evidence="3 4" key="1">
    <citation type="submission" date="2020-08" db="EMBL/GenBank/DDBJ databases">
        <title>Sequencing the genomes of 1000 actinobacteria strains.</title>
        <authorList>
            <person name="Klenk H.-P."/>
        </authorList>
    </citation>
    <scope>NUCLEOTIDE SEQUENCE [LARGE SCALE GENOMIC DNA]</scope>
    <source>
        <strain evidence="3 4">DSM 45272</strain>
    </source>
</reference>
<protein>
    <submittedName>
        <fullName evidence="3">CBS-domain-containing membrane protein</fullName>
    </submittedName>
</protein>
<dbReference type="RefSeq" id="WP_184892596.1">
    <property type="nucleotide sequence ID" value="NZ_JACHMX010000001.1"/>
</dbReference>
<dbReference type="PANTHER" id="PTHR33741:SF5">
    <property type="entry name" value="TRANSMEMBRANE PROTEIN DDB_G0269096-RELATED"/>
    <property type="match status" value="1"/>
</dbReference>
<keyword evidence="1" id="KW-0812">Transmembrane</keyword>
<dbReference type="InterPro" id="IPR007065">
    <property type="entry name" value="HPP"/>
</dbReference>
<evidence type="ECO:0000313" key="4">
    <source>
        <dbReference type="Proteomes" id="UP000580861"/>
    </source>
</evidence>
<feature type="domain" description="HPP transmembrane region" evidence="2">
    <location>
        <begin position="4"/>
        <end position="160"/>
    </location>
</feature>
<gene>
    <name evidence="3" type="ORF">HDA45_001182</name>
</gene>
<organism evidence="3 4">
    <name type="scientific">Amycolatopsis umgeniensis</name>
    <dbReference type="NCBI Taxonomy" id="336628"/>
    <lineage>
        <taxon>Bacteria</taxon>
        <taxon>Bacillati</taxon>
        <taxon>Actinomycetota</taxon>
        <taxon>Actinomycetes</taxon>
        <taxon>Pseudonocardiales</taxon>
        <taxon>Pseudonocardiaceae</taxon>
        <taxon>Amycolatopsis</taxon>
    </lineage>
</organism>
<comment type="caution">
    <text evidence="3">The sequence shown here is derived from an EMBL/GenBank/DDBJ whole genome shotgun (WGS) entry which is preliminary data.</text>
</comment>
<dbReference type="InterPro" id="IPR058581">
    <property type="entry name" value="TM_HPP"/>
</dbReference>
<dbReference type="Pfam" id="PF04982">
    <property type="entry name" value="TM_HPP"/>
    <property type="match status" value="1"/>
</dbReference>
<evidence type="ECO:0000313" key="3">
    <source>
        <dbReference type="EMBL" id="MBB5851095.1"/>
    </source>
</evidence>
<keyword evidence="1" id="KW-0472">Membrane</keyword>
<dbReference type="AlphaFoldDB" id="A0A841AXJ4"/>
<keyword evidence="1" id="KW-1133">Transmembrane helix</keyword>